<keyword evidence="1" id="KW-0175">Coiled coil</keyword>
<feature type="coiled-coil region" evidence="1">
    <location>
        <begin position="145"/>
        <end position="172"/>
    </location>
</feature>
<dbReference type="EMBL" id="FUZT01000004">
    <property type="protein sequence ID" value="SKC65663.1"/>
    <property type="molecule type" value="Genomic_DNA"/>
</dbReference>
<evidence type="ECO:0008006" key="4">
    <source>
        <dbReference type="Google" id="ProtNLM"/>
    </source>
</evidence>
<reference evidence="2 3" key="1">
    <citation type="submission" date="2017-02" db="EMBL/GenBank/DDBJ databases">
        <authorList>
            <person name="Peterson S.W."/>
        </authorList>
    </citation>
    <scope>NUCLEOTIDE SEQUENCE [LARGE SCALE GENOMIC DNA]</scope>
    <source>
        <strain evidence="2 3">M1</strain>
    </source>
</reference>
<sequence>MKAKKIMVGMLAVGVLMGSGYGIYDLAGKSIIAKSIRPNVVYAEKSQEVTNVDLKDEAVKALQKYFKETPDFDKLKFNTSTETKEDKMEAFNRLIDVKKKMLEGLKEIDLNNIEKPSEKFDKNEKDEDKLIKNLNLMRFYSIKENQGIEEAKKVLENNINNNEESIKRFEKMKEGIKYGHIYLNWESEDGYWSVKFDDKTKEILSAGYEIKDGSGSVDAESFISIEEAKNAAEKFLENNKLNGIKDLKLVKQEEFQGHMNGLTSGFDHDSAAFFYEDENDTNKKVNVVVDRSTGEVIKFDLGKAAEGVTYQTSPY</sequence>
<organism evidence="2 3">
    <name type="scientific">Maledivibacter halophilus</name>
    <dbReference type="NCBI Taxonomy" id="36842"/>
    <lineage>
        <taxon>Bacteria</taxon>
        <taxon>Bacillati</taxon>
        <taxon>Bacillota</taxon>
        <taxon>Clostridia</taxon>
        <taxon>Peptostreptococcales</taxon>
        <taxon>Caminicellaceae</taxon>
        <taxon>Maledivibacter</taxon>
    </lineage>
</organism>
<protein>
    <recommendedName>
        <fullName evidence="4">Peptidase propeptide and YPEB domain-containing protein</fullName>
    </recommendedName>
</protein>
<name>A0A1T5KPS3_9FIRM</name>
<evidence type="ECO:0000256" key="1">
    <source>
        <dbReference type="SAM" id="Coils"/>
    </source>
</evidence>
<dbReference type="AlphaFoldDB" id="A0A1T5KPS3"/>
<accession>A0A1T5KPS3</accession>
<evidence type="ECO:0000313" key="2">
    <source>
        <dbReference type="EMBL" id="SKC65663.1"/>
    </source>
</evidence>
<keyword evidence="3" id="KW-1185">Reference proteome</keyword>
<dbReference type="RefSeq" id="WP_079491319.1">
    <property type="nucleotide sequence ID" value="NZ_FUZT01000004.1"/>
</dbReference>
<dbReference type="Proteomes" id="UP000190285">
    <property type="component" value="Unassembled WGS sequence"/>
</dbReference>
<evidence type="ECO:0000313" key="3">
    <source>
        <dbReference type="Proteomes" id="UP000190285"/>
    </source>
</evidence>
<gene>
    <name evidence="2" type="ORF">SAMN02194393_02025</name>
</gene>
<dbReference type="STRING" id="36842.SAMN02194393_02025"/>
<proteinExistence type="predicted"/>